<dbReference type="STRING" id="546874.SAMN04488544_3105"/>
<evidence type="ECO:0000256" key="1">
    <source>
        <dbReference type="ARBA" id="ARBA00001917"/>
    </source>
</evidence>
<gene>
    <name evidence="7" type="ORF">SAMN04488544_3105</name>
</gene>
<dbReference type="CDD" id="cd02932">
    <property type="entry name" value="OYE_YqiM_FMN"/>
    <property type="match status" value="1"/>
</dbReference>
<keyword evidence="8" id="KW-1185">Reference proteome</keyword>
<dbReference type="InterPro" id="IPR001155">
    <property type="entry name" value="OxRdtase_FMN_N"/>
</dbReference>
<keyword evidence="2" id="KW-0285">Flavoprotein</keyword>
<reference evidence="8" key="1">
    <citation type="submission" date="2016-10" db="EMBL/GenBank/DDBJ databases">
        <authorList>
            <person name="Varghese N."/>
            <person name="Submissions S."/>
        </authorList>
    </citation>
    <scope>NUCLEOTIDE SEQUENCE [LARGE SCALE GENOMIC DNA]</scope>
    <source>
        <strain evidence="8">DSM 21743</strain>
    </source>
</reference>
<dbReference type="PANTHER" id="PTHR43303:SF4">
    <property type="entry name" value="NADPH DEHYDROGENASE C23G7.10C-RELATED"/>
    <property type="match status" value="1"/>
</dbReference>
<accession>A0A1H2N1H3</accession>
<protein>
    <submittedName>
        <fullName evidence="7">2,4-dienoyl-CoA reductase</fullName>
    </submittedName>
</protein>
<comment type="cofactor">
    <cofactor evidence="1">
        <name>FMN</name>
        <dbReference type="ChEBI" id="CHEBI:58210"/>
    </cofactor>
</comment>
<dbReference type="RefSeq" id="WP_091076148.1">
    <property type="nucleotide sequence ID" value="NZ_LT629799.1"/>
</dbReference>
<evidence type="ECO:0000256" key="4">
    <source>
        <dbReference type="ARBA" id="ARBA00022857"/>
    </source>
</evidence>
<dbReference type="Gene3D" id="3.20.20.70">
    <property type="entry name" value="Aldolase class I"/>
    <property type="match status" value="1"/>
</dbReference>
<keyword evidence="5" id="KW-0560">Oxidoreductase</keyword>
<evidence type="ECO:0000259" key="6">
    <source>
        <dbReference type="Pfam" id="PF00724"/>
    </source>
</evidence>
<keyword evidence="4" id="KW-0521">NADP</keyword>
<dbReference type="Pfam" id="PF00724">
    <property type="entry name" value="Oxidored_FMN"/>
    <property type="match status" value="1"/>
</dbReference>
<dbReference type="SUPFAM" id="SSF51395">
    <property type="entry name" value="FMN-linked oxidoreductases"/>
    <property type="match status" value="1"/>
</dbReference>
<dbReference type="GO" id="GO:0050661">
    <property type="term" value="F:NADP binding"/>
    <property type="evidence" value="ECO:0007669"/>
    <property type="project" value="InterPro"/>
</dbReference>
<name>A0A1H2N1H3_9ACTN</name>
<dbReference type="Proteomes" id="UP000198825">
    <property type="component" value="Chromosome I"/>
</dbReference>
<dbReference type="AlphaFoldDB" id="A0A1H2N1H3"/>
<feature type="domain" description="NADH:flavin oxidoreductase/NADH oxidase N-terminal" evidence="6">
    <location>
        <begin position="4"/>
        <end position="341"/>
    </location>
</feature>
<proteinExistence type="predicted"/>
<evidence type="ECO:0000256" key="5">
    <source>
        <dbReference type="ARBA" id="ARBA00023002"/>
    </source>
</evidence>
<evidence type="ECO:0000256" key="3">
    <source>
        <dbReference type="ARBA" id="ARBA00022643"/>
    </source>
</evidence>
<dbReference type="PANTHER" id="PTHR43303">
    <property type="entry name" value="NADPH DEHYDROGENASE C23G7.10C-RELATED"/>
    <property type="match status" value="1"/>
</dbReference>
<dbReference type="GO" id="GO:0010181">
    <property type="term" value="F:FMN binding"/>
    <property type="evidence" value="ECO:0007669"/>
    <property type="project" value="InterPro"/>
</dbReference>
<dbReference type="InterPro" id="IPR013785">
    <property type="entry name" value="Aldolase_TIM"/>
</dbReference>
<keyword evidence="3" id="KW-0288">FMN</keyword>
<organism evidence="7 8">
    <name type="scientific">Microlunatus sagamiharensis</name>
    <dbReference type="NCBI Taxonomy" id="546874"/>
    <lineage>
        <taxon>Bacteria</taxon>
        <taxon>Bacillati</taxon>
        <taxon>Actinomycetota</taxon>
        <taxon>Actinomycetes</taxon>
        <taxon>Propionibacteriales</taxon>
        <taxon>Propionibacteriaceae</taxon>
        <taxon>Microlunatus</taxon>
    </lineage>
</organism>
<dbReference type="OrthoDB" id="3169239at2"/>
<evidence type="ECO:0000313" key="8">
    <source>
        <dbReference type="Proteomes" id="UP000198825"/>
    </source>
</evidence>
<evidence type="ECO:0000256" key="2">
    <source>
        <dbReference type="ARBA" id="ARBA00022630"/>
    </source>
</evidence>
<evidence type="ECO:0000313" key="7">
    <source>
        <dbReference type="EMBL" id="SDU99098.1"/>
    </source>
</evidence>
<dbReference type="GO" id="GO:0003959">
    <property type="term" value="F:NADPH dehydrogenase activity"/>
    <property type="evidence" value="ECO:0007669"/>
    <property type="project" value="InterPro"/>
</dbReference>
<sequence length="417" mass="45432">MPHLFSPLTIKGVTLRNRIGMSPMTMYRSVEGRMDDYHVSYLGARAAGGFGLVFPEQIAITPDGRTTVSCAGIYDESQLEGLERVCRIITSMGGVPAIQLGHTGRKGSLVTPWEGGHMLPPDHPKGWQTKAPSAIAYGGDFAHAPEELTVAEIHGLYEEYARSARWAVEVGFEWIEMHYAHGYLGASFFSPIANHRTDAYGGSLENRTRFHLEALDAVRAVIPERVPLTMRLGSDDLNPDGTQFDDSVVAIGWMKEHGLDLADLSVGGNTDDMRENIFNTPSAFVQRANRVRTEVDIPVAASWNLGKPQNADAAIKDGLIDLVLLGRPALSNPHWPVWAARELGYDNPFGLVPEDWGWWLRNFRADQESIGFPAVSEETAGAPAATVMPTQGLKVALDVDVEPGEATLDGVPLHDAA</sequence>
<dbReference type="InterPro" id="IPR044152">
    <property type="entry name" value="YqjM-like"/>
</dbReference>
<dbReference type="EMBL" id="LT629799">
    <property type="protein sequence ID" value="SDU99098.1"/>
    <property type="molecule type" value="Genomic_DNA"/>
</dbReference>